<keyword evidence="9 13" id="KW-0227">DNA damage</keyword>
<evidence type="ECO:0000256" key="12">
    <source>
        <dbReference type="ARBA" id="ARBA00049244"/>
    </source>
</evidence>
<evidence type="ECO:0000256" key="2">
    <source>
        <dbReference type="ARBA" id="ARBA00007391"/>
    </source>
</evidence>
<dbReference type="CDD" id="cd04485">
    <property type="entry name" value="DnaE_OBF"/>
    <property type="match status" value="1"/>
</dbReference>
<dbReference type="NCBIfam" id="NF004225">
    <property type="entry name" value="PRK05672.1"/>
    <property type="match status" value="1"/>
</dbReference>
<dbReference type="SUPFAM" id="SSF89550">
    <property type="entry name" value="PHP domain-like"/>
    <property type="match status" value="1"/>
</dbReference>
<comment type="function">
    <text evidence="13">DNA polymerase involved in damage-induced mutagenesis and translesion synthesis (TLS). It is not the major replicative DNA polymerase.</text>
</comment>
<dbReference type="InterPro" id="IPR023073">
    <property type="entry name" value="DnaE2"/>
</dbReference>
<dbReference type="EMBL" id="JAATWB010000003">
    <property type="protein sequence ID" value="NJA88623.1"/>
    <property type="molecule type" value="Genomic_DNA"/>
</dbReference>
<organism evidence="16 17">
    <name type="scientific">Rhodocyclus gracilis</name>
    <dbReference type="NCBI Taxonomy" id="2929842"/>
    <lineage>
        <taxon>Bacteria</taxon>
        <taxon>Pseudomonadati</taxon>
        <taxon>Pseudomonadota</taxon>
        <taxon>Betaproteobacteria</taxon>
        <taxon>Rhodocyclales</taxon>
        <taxon>Rhodocyclaceae</taxon>
        <taxon>Rhodocyclus</taxon>
    </lineage>
</organism>
<keyword evidence="11 13" id="KW-0234">DNA repair</keyword>
<protein>
    <recommendedName>
        <fullName evidence="4 13">Error-prone DNA polymerase</fullName>
        <ecNumber evidence="3 13">2.7.7.7</ecNumber>
    </recommendedName>
</protein>
<name>A0ABX0WJJ7_9RHOO</name>
<dbReference type="InterPro" id="IPR004805">
    <property type="entry name" value="DnaE2/DnaE/PolC"/>
</dbReference>
<evidence type="ECO:0000313" key="16">
    <source>
        <dbReference type="EMBL" id="NJA88623.1"/>
    </source>
</evidence>
<evidence type="ECO:0000256" key="3">
    <source>
        <dbReference type="ARBA" id="ARBA00012417"/>
    </source>
</evidence>
<keyword evidence="17" id="KW-1185">Reference proteome</keyword>
<evidence type="ECO:0000256" key="10">
    <source>
        <dbReference type="ARBA" id="ARBA00022932"/>
    </source>
</evidence>
<accession>A0ABX0WJJ7</accession>
<evidence type="ECO:0000256" key="5">
    <source>
        <dbReference type="ARBA" id="ARBA00022490"/>
    </source>
</evidence>
<evidence type="ECO:0000259" key="15">
    <source>
        <dbReference type="SMART" id="SM00481"/>
    </source>
</evidence>
<dbReference type="InterPro" id="IPR016195">
    <property type="entry name" value="Pol/histidinol_Pase-like"/>
</dbReference>
<dbReference type="Pfam" id="PF02811">
    <property type="entry name" value="PHP"/>
    <property type="match status" value="1"/>
</dbReference>
<comment type="similarity">
    <text evidence="2 13">Belongs to the DNA polymerase type-C family. DnaE2 subfamily.</text>
</comment>
<dbReference type="SMART" id="SM00481">
    <property type="entry name" value="POLIIIAc"/>
    <property type="match status" value="1"/>
</dbReference>
<dbReference type="InterPro" id="IPR004365">
    <property type="entry name" value="NA-bd_OB_tRNA"/>
</dbReference>
<dbReference type="Proteomes" id="UP000720344">
    <property type="component" value="Unassembled WGS sequence"/>
</dbReference>
<dbReference type="NCBIfam" id="TIGR00594">
    <property type="entry name" value="polc"/>
    <property type="match status" value="1"/>
</dbReference>
<proteinExistence type="inferred from homology"/>
<dbReference type="PANTHER" id="PTHR32294:SF4">
    <property type="entry name" value="ERROR-PRONE DNA POLYMERASE"/>
    <property type="match status" value="1"/>
</dbReference>
<sequence>MCSATTSLPSRRATSGFGCFAASTAGSCTASLREGGVDSHSPAALPDYAELHCVSNFSFLRGASHPEELVERAHALGYTALALSDECSLAGVVRAHRAARAHGLRLIIGAEFRLDGRTDGEASQMPGGSGEDREGCRLVLLAQNRAGYGNLSALITLARRRASKGAYRLLRGDLATPAFVVREESARAATAPPAGAWEEALGAVPDCLALWVPPPSGVQHAREAGGALADEAADAWERLCAEGRFLAERFAGRCWLAVELHATGDDRGRLTTLLALAEACALPAVAAGDVHMHVRARRPLQDVLTAIRHRTSVFAAGERLFANGERHLRTRLRLSRLYPPELLAETLNVAAQCDFSLDELRYEYPEEVVPHGQTPASFLRRETERGLARRYGDSVPSAVRERVEHELALISELGYEPYFLTVYDIVSFARSRGILCQGRGSAANSAVCYALGVTEVDPARSHLLFERFISKERGEPPDIDVDFEHERREEVIQYLYQKYGRDRAALAAAVISYHTRGALRDVGRALGFEPAQIDALASTLAWWDQREQLPERLAQIGLDPASARVAKWLALAEALRGFPRHLSQHTGGFVLSRGPLSRLVPVENAAMPERTVIQWDKDDLDAVGLLKVDVLALGMLSAIRRALALVGRRMDEIPPEDPATYAMICAADTVGVFQIESRAQMAMLPRLKPRQFYDLVIEVALVRPGPIQGDMVHPYLRRRDGREAIEPMRPEIAEVLGRTLGVPIFQEQVMQLAVVAAGFTPGEADRLRRAMAAWRRKGGLEPFEEKLIAGMRERGYALAFAQRLCAQIRGFGEYGFPESHAASFALLVYVSAWLKCHRPDAFLCALLNSQPMGFYAPAQLVRDACRHGVEVRPVDVQASAVEATLEPRLARTQESRQEGPQSPIPTQEPPIAFVAQTTHRGEEAAPHALQAVRLGLTGIARLSHAGASRIVGARRLAPFRSVDDLAVRAALSRGDLEALAAAGALAGIAGIAGHRRAAAWAAADAPVQLDLLSSAGAAAAPDAPAPLLAVPSEGEDIVADYASLGLTLGRHPLALLRRALQARRFLCAAELRTAGDRQLVRVAGIVTCRQRPGTASGIIFVTLEDESGLTNVVVHAPLVERQRRELLSARLLGVFGQISREGAVVHLVAKRLVDLSAWLGRVPTASRDFH</sequence>
<dbReference type="GO" id="GO:0003887">
    <property type="term" value="F:DNA-directed DNA polymerase activity"/>
    <property type="evidence" value="ECO:0007669"/>
    <property type="project" value="UniProtKB-EC"/>
</dbReference>
<dbReference type="InterPro" id="IPR029460">
    <property type="entry name" value="DNAPol_HHH"/>
</dbReference>
<keyword evidence="10 13" id="KW-0239">DNA-directed DNA polymerase</keyword>
<evidence type="ECO:0000256" key="1">
    <source>
        <dbReference type="ARBA" id="ARBA00004496"/>
    </source>
</evidence>
<gene>
    <name evidence="13" type="primary">dnaE2</name>
    <name evidence="16" type="ORF">HCX48_05215</name>
</gene>
<evidence type="ECO:0000256" key="13">
    <source>
        <dbReference type="HAMAP-Rule" id="MF_01902"/>
    </source>
</evidence>
<keyword evidence="7 13" id="KW-0548">Nucleotidyltransferase</keyword>
<evidence type="ECO:0000256" key="9">
    <source>
        <dbReference type="ARBA" id="ARBA00022763"/>
    </source>
</evidence>
<dbReference type="EC" id="2.7.7.7" evidence="3 13"/>
<keyword evidence="8 13" id="KW-0235">DNA replication</keyword>
<keyword evidence="5 13" id="KW-0963">Cytoplasm</keyword>
<evidence type="ECO:0000256" key="14">
    <source>
        <dbReference type="SAM" id="MobiDB-lite"/>
    </source>
</evidence>
<dbReference type="CDD" id="cd07434">
    <property type="entry name" value="PHP_PolIIIA_DnaE2"/>
    <property type="match status" value="1"/>
</dbReference>
<dbReference type="Gene3D" id="3.20.20.140">
    <property type="entry name" value="Metal-dependent hydrolases"/>
    <property type="match status" value="1"/>
</dbReference>
<evidence type="ECO:0000256" key="11">
    <source>
        <dbReference type="ARBA" id="ARBA00023204"/>
    </source>
</evidence>
<comment type="caution">
    <text evidence="16">The sequence shown here is derived from an EMBL/GenBank/DDBJ whole genome shotgun (WGS) entry which is preliminary data.</text>
</comment>
<dbReference type="HAMAP" id="MF_01902">
    <property type="entry name" value="DNApol_error_prone"/>
    <property type="match status" value="1"/>
</dbReference>
<evidence type="ECO:0000256" key="7">
    <source>
        <dbReference type="ARBA" id="ARBA00022695"/>
    </source>
</evidence>
<feature type="compositionally biased region" description="Basic and acidic residues" evidence="14">
    <location>
        <begin position="888"/>
        <end position="897"/>
    </location>
</feature>
<evidence type="ECO:0000313" key="17">
    <source>
        <dbReference type="Proteomes" id="UP000720344"/>
    </source>
</evidence>
<comment type="subcellular location">
    <subcellularLocation>
        <location evidence="1 13">Cytoplasm</location>
    </subcellularLocation>
</comment>
<dbReference type="PANTHER" id="PTHR32294">
    <property type="entry name" value="DNA POLYMERASE III SUBUNIT ALPHA"/>
    <property type="match status" value="1"/>
</dbReference>
<dbReference type="InterPro" id="IPR040982">
    <property type="entry name" value="DNA_pol3_finger"/>
</dbReference>
<dbReference type="Pfam" id="PF17657">
    <property type="entry name" value="DNA_pol3_finger"/>
    <property type="match status" value="1"/>
</dbReference>
<dbReference type="Pfam" id="PF01336">
    <property type="entry name" value="tRNA_anti-codon"/>
    <property type="match status" value="1"/>
</dbReference>
<dbReference type="Pfam" id="PF14579">
    <property type="entry name" value="HHH_6"/>
    <property type="match status" value="1"/>
</dbReference>
<reference evidence="17" key="1">
    <citation type="submission" date="2020-03" db="EMBL/GenBank/DDBJ databases">
        <title>Whole-genome sequence of the purple nonsulfur bacterium Rhodocyclus tenuis DSM112.</title>
        <authorList>
            <person name="Kyndt J.A."/>
            <person name="Meyer T.E."/>
        </authorList>
    </citation>
    <scope>NUCLEOTIDE SEQUENCE [LARGE SCALE GENOMIC DNA]</scope>
    <source>
        <strain evidence="17">DSM 112</strain>
    </source>
</reference>
<evidence type="ECO:0000256" key="4">
    <source>
        <dbReference type="ARBA" id="ARBA00017273"/>
    </source>
</evidence>
<feature type="region of interest" description="Disordered" evidence="14">
    <location>
        <begin position="885"/>
        <end position="909"/>
    </location>
</feature>
<keyword evidence="6 13" id="KW-0808">Transferase</keyword>
<dbReference type="Pfam" id="PF07733">
    <property type="entry name" value="DNA_pol3_alpha"/>
    <property type="match status" value="1"/>
</dbReference>
<feature type="domain" description="Polymerase/histidinol phosphatase N-terminal" evidence="15">
    <location>
        <begin position="49"/>
        <end position="116"/>
    </location>
</feature>
<dbReference type="InterPro" id="IPR004013">
    <property type="entry name" value="PHP_dom"/>
</dbReference>
<evidence type="ECO:0000256" key="8">
    <source>
        <dbReference type="ARBA" id="ARBA00022705"/>
    </source>
</evidence>
<evidence type="ECO:0000256" key="6">
    <source>
        <dbReference type="ARBA" id="ARBA00022679"/>
    </source>
</evidence>
<dbReference type="InterPro" id="IPR011708">
    <property type="entry name" value="DNA_pol3_alpha_NTPase_dom"/>
</dbReference>
<comment type="catalytic activity">
    <reaction evidence="12 13">
        <text>DNA(n) + a 2'-deoxyribonucleoside 5'-triphosphate = DNA(n+1) + diphosphate</text>
        <dbReference type="Rhea" id="RHEA:22508"/>
        <dbReference type="Rhea" id="RHEA-COMP:17339"/>
        <dbReference type="Rhea" id="RHEA-COMP:17340"/>
        <dbReference type="ChEBI" id="CHEBI:33019"/>
        <dbReference type="ChEBI" id="CHEBI:61560"/>
        <dbReference type="ChEBI" id="CHEBI:173112"/>
        <dbReference type="EC" id="2.7.7.7"/>
    </reaction>
</comment>
<dbReference type="InterPro" id="IPR003141">
    <property type="entry name" value="Pol/His_phosphatase_N"/>
</dbReference>